<name>A0A7S2YFH6_9STRA</name>
<feature type="compositionally biased region" description="Polar residues" evidence="1">
    <location>
        <begin position="270"/>
        <end position="279"/>
    </location>
</feature>
<organism evidence="2">
    <name type="scientific">Entomoneis paludosa</name>
    <dbReference type="NCBI Taxonomy" id="265537"/>
    <lineage>
        <taxon>Eukaryota</taxon>
        <taxon>Sar</taxon>
        <taxon>Stramenopiles</taxon>
        <taxon>Ochrophyta</taxon>
        <taxon>Bacillariophyta</taxon>
        <taxon>Bacillariophyceae</taxon>
        <taxon>Bacillariophycidae</taxon>
        <taxon>Entomoneidaceae</taxon>
        <taxon>Entomoneis</taxon>
    </lineage>
</organism>
<reference evidence="2" key="1">
    <citation type="submission" date="2021-01" db="EMBL/GenBank/DDBJ databases">
        <authorList>
            <person name="Corre E."/>
            <person name="Pelletier E."/>
            <person name="Niang G."/>
            <person name="Scheremetjew M."/>
            <person name="Finn R."/>
            <person name="Kale V."/>
            <person name="Holt S."/>
            <person name="Cochrane G."/>
            <person name="Meng A."/>
            <person name="Brown T."/>
            <person name="Cohen L."/>
        </authorList>
    </citation>
    <scope>NUCLEOTIDE SEQUENCE</scope>
    <source>
        <strain evidence="2">CCMP125</strain>
    </source>
</reference>
<dbReference type="AlphaFoldDB" id="A0A7S2YFH6"/>
<accession>A0A7S2YFH6</accession>
<sequence>MKLSFPSAPLSGDEYDTIIHSVPSEGLLISLGRSANGNVFFQGYRPMARGGAGPAEICKLVRNYGDVLLFIDGVSTESKSYHEVLSMIHGCDSQSFTCLRFRENTSLPPIPQEQTYSQPQLLLLETEIGDLEAEIATKKIVLEEKKKVLKVETRAFVKHELRALETRKMKLLKQMESVATPAKPKRVMGSGSPGDVADCPAALTVLEERADEDATFSVGESSTSSMNRLDSSKTLPRSNKNKSTDQLHVPFKESPVPRSEEKKIRASVACTKTTASQNETDNEERDNGSLRESKSKRSRLKSQDVASSNEWRSSRSRVGTAAIVARNRRSTKANTDTSILPKKRTLRKQAEPSKKRASMFSFGRDD</sequence>
<feature type="compositionally biased region" description="Basic and acidic residues" evidence="1">
    <location>
        <begin position="285"/>
        <end position="295"/>
    </location>
</feature>
<proteinExistence type="predicted"/>
<protein>
    <recommendedName>
        <fullName evidence="3">PDZ domain-containing protein</fullName>
    </recommendedName>
</protein>
<dbReference type="SUPFAM" id="SSF50156">
    <property type="entry name" value="PDZ domain-like"/>
    <property type="match status" value="1"/>
</dbReference>
<evidence type="ECO:0000256" key="1">
    <source>
        <dbReference type="SAM" id="MobiDB-lite"/>
    </source>
</evidence>
<dbReference type="InterPro" id="IPR036034">
    <property type="entry name" value="PDZ_sf"/>
</dbReference>
<feature type="region of interest" description="Disordered" evidence="1">
    <location>
        <begin position="211"/>
        <end position="366"/>
    </location>
</feature>
<dbReference type="EMBL" id="HBHT01023231">
    <property type="protein sequence ID" value="CAD9973767.1"/>
    <property type="molecule type" value="Transcribed_RNA"/>
</dbReference>
<feature type="compositionally biased region" description="Polar residues" evidence="1">
    <location>
        <begin position="218"/>
        <end position="238"/>
    </location>
</feature>
<evidence type="ECO:0008006" key="3">
    <source>
        <dbReference type="Google" id="ProtNLM"/>
    </source>
</evidence>
<evidence type="ECO:0000313" key="2">
    <source>
        <dbReference type="EMBL" id="CAD9973767.1"/>
    </source>
</evidence>
<gene>
    <name evidence="2" type="ORF">APAL1065_LOCUS15579</name>
</gene>